<comment type="caution">
    <text evidence="1">The sequence shown here is derived from an EMBL/GenBank/DDBJ whole genome shotgun (WGS) entry which is preliminary data.</text>
</comment>
<gene>
    <name evidence="1" type="ORF">ElyMa_000833300</name>
</gene>
<accession>A0AAV4H2H3</accession>
<keyword evidence="2" id="KW-1185">Reference proteome</keyword>
<reference evidence="1 2" key="1">
    <citation type="journal article" date="2021" name="Elife">
        <title>Chloroplast acquisition without the gene transfer in kleptoplastic sea slugs, Plakobranchus ocellatus.</title>
        <authorList>
            <person name="Maeda T."/>
            <person name="Takahashi S."/>
            <person name="Yoshida T."/>
            <person name="Shimamura S."/>
            <person name="Takaki Y."/>
            <person name="Nagai Y."/>
            <person name="Toyoda A."/>
            <person name="Suzuki Y."/>
            <person name="Arimoto A."/>
            <person name="Ishii H."/>
            <person name="Satoh N."/>
            <person name="Nishiyama T."/>
            <person name="Hasebe M."/>
            <person name="Maruyama T."/>
            <person name="Minagawa J."/>
            <person name="Obokata J."/>
            <person name="Shigenobu S."/>
        </authorList>
    </citation>
    <scope>NUCLEOTIDE SEQUENCE [LARGE SCALE GENOMIC DNA]</scope>
</reference>
<evidence type="ECO:0000313" key="2">
    <source>
        <dbReference type="Proteomes" id="UP000762676"/>
    </source>
</evidence>
<proteinExistence type="predicted"/>
<dbReference type="EMBL" id="BMAT01001706">
    <property type="protein sequence ID" value="GFR91005.1"/>
    <property type="molecule type" value="Genomic_DNA"/>
</dbReference>
<protein>
    <submittedName>
        <fullName evidence="1">Uncharacterized protein</fullName>
    </submittedName>
</protein>
<dbReference type="Proteomes" id="UP000762676">
    <property type="component" value="Unassembled WGS sequence"/>
</dbReference>
<organism evidence="1 2">
    <name type="scientific">Elysia marginata</name>
    <dbReference type="NCBI Taxonomy" id="1093978"/>
    <lineage>
        <taxon>Eukaryota</taxon>
        <taxon>Metazoa</taxon>
        <taxon>Spiralia</taxon>
        <taxon>Lophotrochozoa</taxon>
        <taxon>Mollusca</taxon>
        <taxon>Gastropoda</taxon>
        <taxon>Heterobranchia</taxon>
        <taxon>Euthyneura</taxon>
        <taxon>Panpulmonata</taxon>
        <taxon>Sacoglossa</taxon>
        <taxon>Placobranchoidea</taxon>
        <taxon>Plakobranchidae</taxon>
        <taxon>Elysia</taxon>
    </lineage>
</organism>
<evidence type="ECO:0000313" key="1">
    <source>
        <dbReference type="EMBL" id="GFR91005.1"/>
    </source>
</evidence>
<dbReference type="AlphaFoldDB" id="A0AAV4H2H3"/>
<name>A0AAV4H2H3_9GAST</name>
<sequence length="96" mass="11618">MKRIISIRWPDIVSNADSWENTQQQPMRVKMTKRKWRWIGHTLRKPRQGFTTQSLVWNPLRRIARERPRTTCKIETEVEVASTEKTWKELEEIASR</sequence>